<evidence type="ECO:0000256" key="1">
    <source>
        <dbReference type="ARBA" id="ARBA00006767"/>
    </source>
</evidence>
<dbReference type="KEGG" id="aram:KAR29_07460"/>
<dbReference type="InterPro" id="IPR012340">
    <property type="entry name" value="NA-bd_OB-fold"/>
</dbReference>
<proteinExistence type="inferred from homology"/>
<dbReference type="GO" id="GO:0003729">
    <property type="term" value="F:mRNA binding"/>
    <property type="evidence" value="ECO:0007669"/>
    <property type="project" value="UniProtKB-ARBA"/>
</dbReference>
<evidence type="ECO:0000313" key="8">
    <source>
        <dbReference type="Proteomes" id="UP000671879"/>
    </source>
</evidence>
<feature type="domain" description="S1 motif" evidence="6">
    <location>
        <begin position="206"/>
        <end position="274"/>
    </location>
</feature>
<comment type="function">
    <text evidence="4">Binds mRNA; thus facilitating recognition of the initiation point. It is needed to translate mRNA with a short Shine-Dalgarno (SD) purine-rich sequence.</text>
</comment>
<evidence type="ECO:0000259" key="6">
    <source>
        <dbReference type="PROSITE" id="PS50126"/>
    </source>
</evidence>
<evidence type="ECO:0000256" key="5">
    <source>
        <dbReference type="SAM" id="MobiDB-lite"/>
    </source>
</evidence>
<dbReference type="AlphaFoldDB" id="A0A9Q7EVX2"/>
<dbReference type="GO" id="GO:0003735">
    <property type="term" value="F:structural constituent of ribosome"/>
    <property type="evidence" value="ECO:0007669"/>
    <property type="project" value="TreeGrafter"/>
</dbReference>
<dbReference type="GO" id="GO:0005840">
    <property type="term" value="C:ribosome"/>
    <property type="evidence" value="ECO:0007669"/>
    <property type="project" value="UniProtKB-KW"/>
</dbReference>
<dbReference type="SUPFAM" id="SSF50249">
    <property type="entry name" value="Nucleic acid-binding proteins"/>
    <property type="match status" value="5"/>
</dbReference>
<comment type="similarity">
    <text evidence="1">Belongs to the bacterial ribosomal protein bS1 family.</text>
</comment>
<feature type="compositionally biased region" description="Basic and acidic residues" evidence="5">
    <location>
        <begin position="455"/>
        <end position="478"/>
    </location>
</feature>
<keyword evidence="2" id="KW-0689">Ribosomal protein</keyword>
<dbReference type="Pfam" id="PF00575">
    <property type="entry name" value="S1"/>
    <property type="match status" value="5"/>
</dbReference>
<dbReference type="FunFam" id="2.40.50.140:FF:000103">
    <property type="entry name" value="protein RRP5 homolog"/>
    <property type="match status" value="1"/>
</dbReference>
<dbReference type="InterPro" id="IPR003029">
    <property type="entry name" value="S1_domain"/>
</dbReference>
<dbReference type="InterPro" id="IPR050437">
    <property type="entry name" value="Ribos_protein_bS1-like"/>
</dbReference>
<dbReference type="EMBL" id="CP072943">
    <property type="protein sequence ID" value="QTX31240.1"/>
    <property type="molecule type" value="Genomic_DNA"/>
</dbReference>
<name>A0A9Q7EVX2_9BACT</name>
<organism evidence="7 8">
    <name type="scientific">Aminithiophilus ramosus</name>
    <dbReference type="NCBI Taxonomy" id="3029084"/>
    <lineage>
        <taxon>Bacteria</taxon>
        <taxon>Thermotogati</taxon>
        <taxon>Synergistota</taxon>
        <taxon>Synergistia</taxon>
        <taxon>Synergistales</taxon>
        <taxon>Aminithiophilaceae</taxon>
        <taxon>Aminithiophilus</taxon>
    </lineage>
</organism>
<keyword evidence="8" id="KW-1185">Reference proteome</keyword>
<dbReference type="PANTHER" id="PTHR10724:SF7">
    <property type="entry name" value="SMALL RIBOSOMAL SUBUNIT PROTEIN BS1C"/>
    <property type="match status" value="1"/>
</dbReference>
<dbReference type="GO" id="GO:0005737">
    <property type="term" value="C:cytoplasm"/>
    <property type="evidence" value="ECO:0007669"/>
    <property type="project" value="UniProtKB-ARBA"/>
</dbReference>
<dbReference type="GO" id="GO:0006412">
    <property type="term" value="P:translation"/>
    <property type="evidence" value="ECO:0007669"/>
    <property type="project" value="TreeGrafter"/>
</dbReference>
<evidence type="ECO:0000256" key="4">
    <source>
        <dbReference type="ARBA" id="ARBA00025604"/>
    </source>
</evidence>
<dbReference type="RefSeq" id="WP_274372385.1">
    <property type="nucleotide sequence ID" value="NZ_CP072943.1"/>
</dbReference>
<dbReference type="InterPro" id="IPR035104">
    <property type="entry name" value="Ribosomal_protein_S1-like"/>
</dbReference>
<dbReference type="Proteomes" id="UP000671879">
    <property type="component" value="Chromosome"/>
</dbReference>
<keyword evidence="3" id="KW-0687">Ribonucleoprotein</keyword>
<reference evidence="8" key="1">
    <citation type="submission" date="2021-04" db="EMBL/GenBank/DDBJ databases">
        <title>A novel Synergistetes isolate from a pyrite-forming mixed culture.</title>
        <authorList>
            <person name="Bunk B."/>
            <person name="Sproer C."/>
            <person name="Spring S."/>
            <person name="Pester M."/>
        </authorList>
    </citation>
    <scope>NUCLEOTIDE SEQUENCE [LARGE SCALE GENOMIC DNA]</scope>
    <source>
        <strain evidence="8">J.5.4.2-T.3.5.2</strain>
    </source>
</reference>
<dbReference type="PRINTS" id="PR00681">
    <property type="entry name" value="RIBOSOMALS1"/>
</dbReference>
<dbReference type="CDD" id="cd04465">
    <property type="entry name" value="S1_RPS1_repeat_ec2_hs2"/>
    <property type="match status" value="1"/>
</dbReference>
<feature type="region of interest" description="Disordered" evidence="5">
    <location>
        <begin position="442"/>
        <end position="499"/>
    </location>
</feature>
<dbReference type="PROSITE" id="PS50126">
    <property type="entry name" value="S1"/>
    <property type="match status" value="5"/>
</dbReference>
<dbReference type="PANTHER" id="PTHR10724">
    <property type="entry name" value="30S RIBOSOMAL PROTEIN S1"/>
    <property type="match status" value="1"/>
</dbReference>
<feature type="domain" description="S1 motif" evidence="6">
    <location>
        <begin position="291"/>
        <end position="360"/>
    </location>
</feature>
<dbReference type="Gene3D" id="2.40.50.140">
    <property type="entry name" value="Nucleic acid-binding proteins"/>
    <property type="match status" value="5"/>
</dbReference>
<gene>
    <name evidence="7" type="ORF">KAR29_07460</name>
</gene>
<feature type="domain" description="S1 motif" evidence="6">
    <location>
        <begin position="113"/>
        <end position="185"/>
    </location>
</feature>
<accession>A0A9Q7EVX2</accession>
<dbReference type="CDD" id="cd05688">
    <property type="entry name" value="S1_RPS1_repeat_ec3"/>
    <property type="match status" value="2"/>
</dbReference>
<protein>
    <submittedName>
        <fullName evidence="7">S1 RNA-binding domain-containing protein</fullName>
    </submittedName>
</protein>
<feature type="domain" description="S1 motif" evidence="6">
    <location>
        <begin position="376"/>
        <end position="445"/>
    </location>
</feature>
<dbReference type="GO" id="GO:1990904">
    <property type="term" value="C:ribonucleoprotein complex"/>
    <property type="evidence" value="ECO:0007669"/>
    <property type="project" value="UniProtKB-KW"/>
</dbReference>
<evidence type="ECO:0000256" key="3">
    <source>
        <dbReference type="ARBA" id="ARBA00023274"/>
    </source>
</evidence>
<evidence type="ECO:0000256" key="2">
    <source>
        <dbReference type="ARBA" id="ARBA00022980"/>
    </source>
</evidence>
<sequence length="499" mass="57090">MSEEMKDMPMESMSMEELLQEEPVQEIRRGNVVEGKVVEANEDGWLVDVGYKCEGFLPRREWTHRVLVEEVAEPEVGDTIRVQVINVGQGEEAQLVVSRWRSEFDERWSRLEEATAENETFTVRGLRKVKGGLIVDCFGIEGFVPISHLAEEGRGVNPGRFVEEDVEVRLIEKDRRKRRLVLSRRTVLEEEMVSKRGNFYETVNEGDVLEGTVSSITSFGVFVNLGALEGLVHISELSWQRNAKPKEIVAKGDTVTVKVIGIDQESNRISLSMKQTLDDPWLTVQERWKSGDVAKGAVTNMTDFGAFVEIEPGVEGLVHIGDISWSRIKHPREFFKKGQEVEVQVLDIDTERKRISLGYKQLNDPWRDIDSRYQANQDVPVKVVRLADFGAFVQLEEGVEGLIHISQLSRRRVESPQEVLHEGEEVTARILEVNAEGRRIRLSLSALQPPEEGERESRRPQNDDQPRRRRHESDRSRTPEFAQEEMNVTLGDLWKDANR</sequence>
<evidence type="ECO:0000313" key="7">
    <source>
        <dbReference type="EMBL" id="QTX31240.1"/>
    </source>
</evidence>
<dbReference type="SMART" id="SM00316">
    <property type="entry name" value="S1"/>
    <property type="match status" value="5"/>
</dbReference>
<dbReference type="FunFam" id="2.40.50.140:FF:000051">
    <property type="entry name" value="RNA-binding transcriptional accessory protein"/>
    <property type="match status" value="2"/>
</dbReference>
<feature type="domain" description="S1 motif" evidence="6">
    <location>
        <begin position="30"/>
        <end position="100"/>
    </location>
</feature>